<comment type="caution">
    <text evidence="2">The sequence shown here is derived from an EMBL/GenBank/DDBJ whole genome shotgun (WGS) entry which is preliminary data.</text>
</comment>
<dbReference type="Pfam" id="PF01944">
    <property type="entry name" value="SpoIIM"/>
    <property type="match status" value="1"/>
</dbReference>
<dbReference type="PANTHER" id="PTHR35337:SF1">
    <property type="entry name" value="SLR1478 PROTEIN"/>
    <property type="match status" value="1"/>
</dbReference>
<feature type="transmembrane region" description="Helical" evidence="1">
    <location>
        <begin position="104"/>
        <end position="127"/>
    </location>
</feature>
<keyword evidence="1" id="KW-1133">Transmembrane helix</keyword>
<evidence type="ECO:0000313" key="3">
    <source>
        <dbReference type="Proteomes" id="UP000256488"/>
    </source>
</evidence>
<reference evidence="2 3" key="1">
    <citation type="submission" date="2017-05" db="EMBL/GenBank/DDBJ databases">
        <title>Virgibacillus sp. AK90 isolated from a saltern of Kakinada, India.</title>
        <authorList>
            <person name="Gupta V."/>
            <person name="Sidhu C."/>
            <person name="Korpole S."/>
            <person name="Pinnaka A.K."/>
        </authorList>
    </citation>
    <scope>NUCLEOTIDE SEQUENCE [LARGE SCALE GENOMIC DNA]</scope>
    <source>
        <strain evidence="2 3">AK90</strain>
    </source>
</reference>
<gene>
    <name evidence="2" type="ORF">CAI16_15665</name>
</gene>
<dbReference type="InterPro" id="IPR002798">
    <property type="entry name" value="SpoIIM-like"/>
</dbReference>
<dbReference type="Proteomes" id="UP000256488">
    <property type="component" value="Unassembled WGS sequence"/>
</dbReference>
<accession>A0A3E0WLP0</accession>
<name>A0A3E0WLP0_9BACI</name>
<organism evidence="2 3">
    <name type="scientific">Virgibacillus dokdonensis</name>
    <dbReference type="NCBI Taxonomy" id="302167"/>
    <lineage>
        <taxon>Bacteria</taxon>
        <taxon>Bacillati</taxon>
        <taxon>Bacillota</taxon>
        <taxon>Bacilli</taxon>
        <taxon>Bacillales</taxon>
        <taxon>Bacillaceae</taxon>
        <taxon>Virgibacillus</taxon>
    </lineage>
</organism>
<dbReference type="AlphaFoldDB" id="A0A3E0WLP0"/>
<evidence type="ECO:0000256" key="1">
    <source>
        <dbReference type="SAM" id="Phobius"/>
    </source>
</evidence>
<dbReference type="EMBL" id="NFZX01000043">
    <property type="protein sequence ID" value="RFA33133.1"/>
    <property type="molecule type" value="Genomic_DNA"/>
</dbReference>
<keyword evidence="1" id="KW-0812">Transmembrane</keyword>
<protein>
    <recommendedName>
        <fullName evidence="4">Stage II sporulation protein M</fullName>
    </recommendedName>
</protein>
<dbReference type="PANTHER" id="PTHR35337">
    <property type="entry name" value="SLR1478 PROTEIN"/>
    <property type="match status" value="1"/>
</dbReference>
<keyword evidence="1" id="KW-0472">Membrane</keyword>
<evidence type="ECO:0000313" key="2">
    <source>
        <dbReference type="EMBL" id="RFA33133.1"/>
    </source>
</evidence>
<sequence>MNLMLKFKYILFASLLLSILSFIFGTTFLPDIPEDNTSINESADNSFSYLFLHNLRAGLYSVFIGSITVGLYSLFYLFINFFTMGVIVNTLTESNSIMETLSTFLLHGIFEVPAMLLAASLGIYIPLRLIQFFRNKRWVKADTYRIGIIFLSLVAFTLIAAFIEGVITPQFIKI</sequence>
<evidence type="ECO:0008006" key="4">
    <source>
        <dbReference type="Google" id="ProtNLM"/>
    </source>
</evidence>
<proteinExistence type="predicted"/>
<feature type="transmembrane region" description="Helical" evidence="1">
    <location>
        <begin position="148"/>
        <end position="172"/>
    </location>
</feature>